<keyword evidence="4" id="KW-0862">Zinc</keyword>
<dbReference type="PANTHER" id="PTHR30471:SF3">
    <property type="entry name" value="UPF0758 PROTEIN YEES-RELATED"/>
    <property type="match status" value="1"/>
</dbReference>
<name>A0A9W6INE7_9PROT</name>
<keyword evidence="3" id="KW-0378">Hydrolase</keyword>
<dbReference type="PANTHER" id="PTHR30471">
    <property type="entry name" value="DNA REPAIR PROTEIN RADC"/>
    <property type="match status" value="1"/>
</dbReference>
<dbReference type="CDD" id="cd08071">
    <property type="entry name" value="MPN_DUF2466"/>
    <property type="match status" value="1"/>
</dbReference>
<comment type="caution">
    <text evidence="8">The sequence shown here is derived from an EMBL/GenBank/DDBJ whole genome shotgun (WGS) entry which is preliminary data.</text>
</comment>
<dbReference type="EMBL" id="BSFE01000011">
    <property type="protein sequence ID" value="GLK53552.1"/>
    <property type="molecule type" value="Genomic_DNA"/>
</dbReference>
<evidence type="ECO:0000256" key="3">
    <source>
        <dbReference type="ARBA" id="ARBA00022801"/>
    </source>
</evidence>
<dbReference type="GO" id="GO:0006508">
    <property type="term" value="P:proteolysis"/>
    <property type="evidence" value="ECO:0007669"/>
    <property type="project" value="UniProtKB-KW"/>
</dbReference>
<reference evidence="8" key="1">
    <citation type="journal article" date="2014" name="Int. J. Syst. Evol. Microbiol.">
        <title>Complete genome sequence of Corynebacterium casei LMG S-19264T (=DSM 44701T), isolated from a smear-ripened cheese.</title>
        <authorList>
            <consortium name="US DOE Joint Genome Institute (JGI-PGF)"/>
            <person name="Walter F."/>
            <person name="Albersmeier A."/>
            <person name="Kalinowski J."/>
            <person name="Ruckert C."/>
        </authorList>
    </citation>
    <scope>NUCLEOTIDE SEQUENCE</scope>
    <source>
        <strain evidence="8">VKM B-1513</strain>
    </source>
</reference>
<feature type="domain" description="MPN" evidence="7">
    <location>
        <begin position="95"/>
        <end position="217"/>
    </location>
</feature>
<dbReference type="NCBIfam" id="TIGR00608">
    <property type="entry name" value="radc"/>
    <property type="match status" value="1"/>
</dbReference>
<evidence type="ECO:0000313" key="8">
    <source>
        <dbReference type="EMBL" id="GLK53552.1"/>
    </source>
</evidence>
<dbReference type="RefSeq" id="WP_271187898.1">
    <property type="nucleotide sequence ID" value="NZ_BSFE01000011.1"/>
</dbReference>
<organism evidence="8 9">
    <name type="scientific">Maricaulis virginensis</name>
    <dbReference type="NCBI Taxonomy" id="144022"/>
    <lineage>
        <taxon>Bacteria</taxon>
        <taxon>Pseudomonadati</taxon>
        <taxon>Pseudomonadota</taxon>
        <taxon>Alphaproteobacteria</taxon>
        <taxon>Maricaulales</taxon>
        <taxon>Maricaulaceae</taxon>
        <taxon>Maricaulis</taxon>
    </lineage>
</organism>
<gene>
    <name evidence="8" type="ORF">GCM10017621_30600</name>
</gene>
<dbReference type="Gene3D" id="3.40.140.10">
    <property type="entry name" value="Cytidine Deaminase, domain 2"/>
    <property type="match status" value="1"/>
</dbReference>
<keyword evidence="5" id="KW-0482">Metalloprotease</keyword>
<dbReference type="InterPro" id="IPR025657">
    <property type="entry name" value="RadC_JAB"/>
</dbReference>
<protein>
    <recommendedName>
        <fullName evidence="7">MPN domain-containing protein</fullName>
    </recommendedName>
</protein>
<keyword evidence="1" id="KW-0645">Protease</keyword>
<evidence type="ECO:0000313" key="9">
    <source>
        <dbReference type="Proteomes" id="UP001143486"/>
    </source>
</evidence>
<dbReference type="AlphaFoldDB" id="A0A9W6INE7"/>
<dbReference type="InterPro" id="IPR037518">
    <property type="entry name" value="MPN"/>
</dbReference>
<evidence type="ECO:0000256" key="4">
    <source>
        <dbReference type="ARBA" id="ARBA00022833"/>
    </source>
</evidence>
<evidence type="ECO:0000259" key="7">
    <source>
        <dbReference type="PROSITE" id="PS50249"/>
    </source>
</evidence>
<dbReference type="Pfam" id="PF04002">
    <property type="entry name" value="RadC"/>
    <property type="match status" value="1"/>
</dbReference>
<proteinExistence type="inferred from homology"/>
<evidence type="ECO:0000256" key="6">
    <source>
        <dbReference type="RuleBase" id="RU003797"/>
    </source>
</evidence>
<sequence>MSEPKTAIQHDADISQRFEGPALLARLLARHLGDTAFSQACKLIKAYSDVGGVIQAASTQPAATLDLPAAAVEDLRLVQDLSMELCRSKVFNRDVIGSWSALMAYVQGRFQHRATECLYILMLDRKNRLIADKLMSEGSIDHAPVYPREIARQCLLHHATAVILVHPHPSGDPSPSQADITMTKTLSDVLASLDIKIHDHVVVGRQGHYSFKANGLL</sequence>
<evidence type="ECO:0000256" key="5">
    <source>
        <dbReference type="ARBA" id="ARBA00023049"/>
    </source>
</evidence>
<comment type="similarity">
    <text evidence="6">Belongs to the UPF0758 family.</text>
</comment>
<keyword evidence="2" id="KW-0479">Metal-binding</keyword>
<accession>A0A9W6INE7</accession>
<evidence type="ECO:0000256" key="1">
    <source>
        <dbReference type="ARBA" id="ARBA00022670"/>
    </source>
</evidence>
<dbReference type="PROSITE" id="PS50249">
    <property type="entry name" value="MPN"/>
    <property type="match status" value="1"/>
</dbReference>
<dbReference type="GO" id="GO:0008237">
    <property type="term" value="F:metallopeptidase activity"/>
    <property type="evidence" value="ECO:0007669"/>
    <property type="project" value="UniProtKB-KW"/>
</dbReference>
<evidence type="ECO:0000256" key="2">
    <source>
        <dbReference type="ARBA" id="ARBA00022723"/>
    </source>
</evidence>
<reference evidence="8" key="2">
    <citation type="submission" date="2023-01" db="EMBL/GenBank/DDBJ databases">
        <authorList>
            <person name="Sun Q."/>
            <person name="Evtushenko L."/>
        </authorList>
    </citation>
    <scope>NUCLEOTIDE SEQUENCE</scope>
    <source>
        <strain evidence="8">VKM B-1513</strain>
    </source>
</reference>
<dbReference type="GO" id="GO:0046872">
    <property type="term" value="F:metal ion binding"/>
    <property type="evidence" value="ECO:0007669"/>
    <property type="project" value="UniProtKB-KW"/>
</dbReference>
<dbReference type="InterPro" id="IPR001405">
    <property type="entry name" value="UPF0758"/>
</dbReference>
<dbReference type="Proteomes" id="UP001143486">
    <property type="component" value="Unassembled WGS sequence"/>
</dbReference>
<keyword evidence="9" id="KW-1185">Reference proteome</keyword>